<keyword evidence="2" id="KW-1185">Reference proteome</keyword>
<protein>
    <submittedName>
        <fullName evidence="1">Uncharacterized protein</fullName>
    </submittedName>
</protein>
<dbReference type="EMBL" id="JAAALK010000282">
    <property type="protein sequence ID" value="KAG8078805.1"/>
    <property type="molecule type" value="Genomic_DNA"/>
</dbReference>
<accession>A0A8J5T9Q6</accession>
<dbReference type="Proteomes" id="UP000729402">
    <property type="component" value="Unassembled WGS sequence"/>
</dbReference>
<sequence>MKRKEKAGAIFIARICGGKRDGLNGGNRKREEMRHACDGVRFRSGVGMDHGWLQRQPASCTEELALASKIQARFKYGSPALVHEMVD</sequence>
<evidence type="ECO:0000313" key="1">
    <source>
        <dbReference type="EMBL" id="KAG8078805.1"/>
    </source>
</evidence>
<proteinExistence type="predicted"/>
<evidence type="ECO:0000313" key="2">
    <source>
        <dbReference type="Proteomes" id="UP000729402"/>
    </source>
</evidence>
<reference evidence="1" key="2">
    <citation type="submission" date="2021-02" db="EMBL/GenBank/DDBJ databases">
        <authorList>
            <person name="Kimball J.A."/>
            <person name="Haas M.W."/>
            <person name="Macchietto M."/>
            <person name="Kono T."/>
            <person name="Duquette J."/>
            <person name="Shao M."/>
        </authorList>
    </citation>
    <scope>NUCLEOTIDE SEQUENCE</scope>
    <source>
        <tissue evidence="1">Fresh leaf tissue</tissue>
    </source>
</reference>
<gene>
    <name evidence="1" type="ORF">GUJ93_ZPchr0007g4018</name>
</gene>
<name>A0A8J5T9Q6_ZIZPA</name>
<reference evidence="1" key="1">
    <citation type="journal article" date="2021" name="bioRxiv">
        <title>Whole Genome Assembly and Annotation of Northern Wild Rice, Zizania palustris L., Supports a Whole Genome Duplication in the Zizania Genus.</title>
        <authorList>
            <person name="Haas M."/>
            <person name="Kono T."/>
            <person name="Macchietto M."/>
            <person name="Millas R."/>
            <person name="McGilp L."/>
            <person name="Shao M."/>
            <person name="Duquette J."/>
            <person name="Hirsch C.N."/>
            <person name="Kimball J."/>
        </authorList>
    </citation>
    <scope>NUCLEOTIDE SEQUENCE</scope>
    <source>
        <tissue evidence="1">Fresh leaf tissue</tissue>
    </source>
</reference>
<comment type="caution">
    <text evidence="1">The sequence shown here is derived from an EMBL/GenBank/DDBJ whole genome shotgun (WGS) entry which is preliminary data.</text>
</comment>
<organism evidence="1 2">
    <name type="scientific">Zizania palustris</name>
    <name type="common">Northern wild rice</name>
    <dbReference type="NCBI Taxonomy" id="103762"/>
    <lineage>
        <taxon>Eukaryota</taxon>
        <taxon>Viridiplantae</taxon>
        <taxon>Streptophyta</taxon>
        <taxon>Embryophyta</taxon>
        <taxon>Tracheophyta</taxon>
        <taxon>Spermatophyta</taxon>
        <taxon>Magnoliopsida</taxon>
        <taxon>Liliopsida</taxon>
        <taxon>Poales</taxon>
        <taxon>Poaceae</taxon>
        <taxon>BOP clade</taxon>
        <taxon>Oryzoideae</taxon>
        <taxon>Oryzeae</taxon>
        <taxon>Zizaniinae</taxon>
        <taxon>Zizania</taxon>
    </lineage>
</organism>
<dbReference type="AlphaFoldDB" id="A0A8J5T9Q6"/>